<name>F0Y2L4_AURAN</name>
<reference evidence="4 5" key="1">
    <citation type="journal article" date="2011" name="Proc. Natl. Acad. Sci. U.S.A.">
        <title>Niche of harmful alga Aureococcus anophagefferens revealed through ecogenomics.</title>
        <authorList>
            <person name="Gobler C.J."/>
            <person name="Berry D.L."/>
            <person name="Dyhrman S.T."/>
            <person name="Wilhelm S.W."/>
            <person name="Salamov A."/>
            <person name="Lobanov A.V."/>
            <person name="Zhang Y."/>
            <person name="Collier J.L."/>
            <person name="Wurch L.L."/>
            <person name="Kustka A.B."/>
            <person name="Dill B.D."/>
            <person name="Shah M."/>
            <person name="VerBerkmoes N.C."/>
            <person name="Kuo A."/>
            <person name="Terry A."/>
            <person name="Pangilinan J."/>
            <person name="Lindquist E.A."/>
            <person name="Lucas S."/>
            <person name="Paulsen I.T."/>
            <person name="Hattenrath-Lehmann T.K."/>
            <person name="Talmage S.C."/>
            <person name="Walker E.A."/>
            <person name="Koch F."/>
            <person name="Burson A.M."/>
            <person name="Marcoval M.A."/>
            <person name="Tang Y.Z."/>
            <person name="Lecleir G.R."/>
            <person name="Coyne K.J."/>
            <person name="Berg G.M."/>
            <person name="Bertrand E.M."/>
            <person name="Saito M.A."/>
            <person name="Gladyshev V.N."/>
            <person name="Grigoriev I.V."/>
        </authorList>
    </citation>
    <scope>NUCLEOTIDE SEQUENCE [LARGE SCALE GENOMIC DNA]</scope>
    <source>
        <strain evidence="5">CCMP 1984</strain>
    </source>
</reference>
<dbReference type="RefSeq" id="XP_009034310.1">
    <property type="nucleotide sequence ID" value="XM_009036062.1"/>
</dbReference>
<protein>
    <submittedName>
        <fullName evidence="4">Uncharacterized protein</fullName>
    </submittedName>
</protein>
<dbReference type="PROSITE" id="PS50012">
    <property type="entry name" value="RCC1_3"/>
    <property type="match status" value="2"/>
</dbReference>
<feature type="region of interest" description="Disordered" evidence="3">
    <location>
        <begin position="341"/>
        <end position="370"/>
    </location>
</feature>
<evidence type="ECO:0000313" key="5">
    <source>
        <dbReference type="Proteomes" id="UP000002729"/>
    </source>
</evidence>
<dbReference type="InterPro" id="IPR009091">
    <property type="entry name" value="RCC1/BLIP-II"/>
</dbReference>
<keyword evidence="1" id="KW-0677">Repeat</keyword>
<dbReference type="InterPro" id="IPR000408">
    <property type="entry name" value="Reg_chr_condens"/>
</dbReference>
<evidence type="ECO:0000256" key="1">
    <source>
        <dbReference type="ARBA" id="ARBA00022737"/>
    </source>
</evidence>
<evidence type="ECO:0000313" key="4">
    <source>
        <dbReference type="EMBL" id="EGB10721.1"/>
    </source>
</evidence>
<dbReference type="OrthoDB" id="10256179at2759"/>
<dbReference type="PANTHER" id="PTHR22872">
    <property type="entry name" value="BTK-BINDING PROTEIN-RELATED"/>
    <property type="match status" value="1"/>
</dbReference>
<evidence type="ECO:0000256" key="3">
    <source>
        <dbReference type="SAM" id="MobiDB-lite"/>
    </source>
</evidence>
<dbReference type="Proteomes" id="UP000002729">
    <property type="component" value="Unassembled WGS sequence"/>
</dbReference>
<feature type="repeat" description="RCC1" evidence="2">
    <location>
        <begin position="594"/>
        <end position="659"/>
    </location>
</feature>
<feature type="compositionally biased region" description="Basic and acidic residues" evidence="3">
    <location>
        <begin position="29"/>
        <end position="40"/>
    </location>
</feature>
<sequence length="825" mass="86203">MSCARCQRRQVLQILTGSKAKASQKFKRKPESKARKKQTDEIYFEERGGREKRKTWEADFKAARDERRAAASIRDVAGIPDGVDVEAVSDAGFSLTLRKVEELRKQLGEPDHDGDWVIYYIVLATSTDQAAKKWSIEQEGDCNGATACNILADGTVKQRPGIGLAKPEEPSKLVRGFRAAELRKIKPRAFAIVDAGHAREVATKVEQRTRDRLDIHAYAVDKALKPLNRANREMIGRESGPYYGGVRLIPGLRNGGPPGAGGLVGWLDPSLDEKHAKRVNEAKGRNAEVARARRAAALLVPVVLPVVGCPHSHPSPAAMPAARGESEARALLKRMGRSLAKELEDDDDAGGGAPGRGSRRKPRAAGGGLAAVRDKAAPGGLGGALTWGVAWGCAPHLAFAGGGARRACRPAPGRVKLASSGAAAVACGLGGTLVLDDGGRAVAYPRTDGGNPAPRRVGGGARLAAAAVGDGVAALCGRDGALLALDPRRSAGRAGSWECPRRLALPPRVAVVGVAAGATHCLAVSACGELFAWGDGSAGQLGLGDEPAALAARGAPALVPWPAAAAPLRGLAAEPGKAALACGAHHSCAVDGAGALWTWGFTEHGRLGRDEPGLEDVASPRDGGGGRALGTPGPAVLPGPERLVAVACGAAHTLVVSERGDVFGCGWNEWGQAAGRRTTPPAVVALARADRDAARRAADDAADALERAKRSRDRDRRAKLAADRLAAARRRAAEDAAAAFRDAAAPPPAPEAEPEAEPEPERPLLASQSEPTFQAYVENLPERRKPPRRSKAALAPFPKPENAALPPPKKRPTRFKSVDEWAPKA</sequence>
<accession>F0Y2L4</accession>
<dbReference type="SUPFAM" id="SSF50985">
    <property type="entry name" value="RCC1/BLIP-II"/>
    <property type="match status" value="1"/>
</dbReference>
<feature type="region of interest" description="Disordered" evidence="3">
    <location>
        <begin position="21"/>
        <end position="40"/>
    </location>
</feature>
<dbReference type="InParanoid" id="F0Y2L4"/>
<keyword evidence="5" id="KW-1185">Reference proteome</keyword>
<feature type="repeat" description="RCC1" evidence="2">
    <location>
        <begin position="528"/>
        <end position="593"/>
    </location>
</feature>
<dbReference type="Gene3D" id="2.130.10.30">
    <property type="entry name" value="Regulator of chromosome condensation 1/beta-lactamase-inhibitor protein II"/>
    <property type="match status" value="1"/>
</dbReference>
<feature type="compositionally biased region" description="Low complexity" evidence="3">
    <location>
        <begin position="735"/>
        <end position="744"/>
    </location>
</feature>
<feature type="region of interest" description="Disordered" evidence="3">
    <location>
        <begin position="608"/>
        <end position="632"/>
    </location>
</feature>
<gene>
    <name evidence="4" type="ORF">AURANDRAFT_62172</name>
</gene>
<feature type="compositionally biased region" description="Basic and acidic residues" evidence="3">
    <location>
        <begin position="816"/>
        <end position="825"/>
    </location>
</feature>
<dbReference type="GeneID" id="20223766"/>
<dbReference type="eggNOG" id="KOG0941">
    <property type="taxonomic scope" value="Eukaryota"/>
</dbReference>
<dbReference type="KEGG" id="aaf:AURANDRAFT_62172"/>
<organism evidence="5">
    <name type="scientific">Aureococcus anophagefferens</name>
    <name type="common">Harmful bloom alga</name>
    <dbReference type="NCBI Taxonomy" id="44056"/>
    <lineage>
        <taxon>Eukaryota</taxon>
        <taxon>Sar</taxon>
        <taxon>Stramenopiles</taxon>
        <taxon>Ochrophyta</taxon>
        <taxon>Pelagophyceae</taxon>
        <taxon>Pelagomonadales</taxon>
        <taxon>Pelagomonadaceae</taxon>
        <taxon>Aureococcus</taxon>
    </lineage>
</organism>
<dbReference type="Pfam" id="PF13540">
    <property type="entry name" value="RCC1_2"/>
    <property type="match status" value="1"/>
</dbReference>
<dbReference type="EMBL" id="GL833123">
    <property type="protein sequence ID" value="EGB10721.1"/>
    <property type="molecule type" value="Genomic_DNA"/>
</dbReference>
<feature type="region of interest" description="Disordered" evidence="3">
    <location>
        <begin position="733"/>
        <end position="825"/>
    </location>
</feature>
<evidence type="ECO:0000256" key="2">
    <source>
        <dbReference type="PROSITE-ProRule" id="PRU00235"/>
    </source>
</evidence>
<dbReference type="AlphaFoldDB" id="F0Y2L4"/>
<proteinExistence type="predicted"/>
<dbReference type="InterPro" id="IPR051625">
    <property type="entry name" value="Signaling_Regulatory_Domain"/>
</dbReference>
<dbReference type="Pfam" id="PF00415">
    <property type="entry name" value="RCC1"/>
    <property type="match status" value="1"/>
</dbReference>